<evidence type="ECO:0000313" key="1">
    <source>
        <dbReference type="EMBL" id="HIR39169.1"/>
    </source>
</evidence>
<evidence type="ECO:0000313" key="2">
    <source>
        <dbReference type="Proteomes" id="UP000824179"/>
    </source>
</evidence>
<proteinExistence type="predicted"/>
<reference evidence="1" key="2">
    <citation type="journal article" date="2021" name="PeerJ">
        <title>Extensive microbial diversity within the chicken gut microbiome revealed by metagenomics and culture.</title>
        <authorList>
            <person name="Gilroy R."/>
            <person name="Ravi A."/>
            <person name="Getino M."/>
            <person name="Pursley I."/>
            <person name="Horton D.L."/>
            <person name="Alikhan N.F."/>
            <person name="Baker D."/>
            <person name="Gharbi K."/>
            <person name="Hall N."/>
            <person name="Watson M."/>
            <person name="Adriaenssens E.M."/>
            <person name="Foster-Nyarko E."/>
            <person name="Jarju S."/>
            <person name="Secka A."/>
            <person name="Antonio M."/>
            <person name="Oren A."/>
            <person name="Chaudhuri R.R."/>
            <person name="La Ragione R."/>
            <person name="Hildebrand F."/>
            <person name="Pallen M.J."/>
        </authorList>
    </citation>
    <scope>NUCLEOTIDE SEQUENCE</scope>
    <source>
        <strain evidence="1">ChiW25-3613</strain>
    </source>
</reference>
<name>A0A9D1AFQ5_9FIRM</name>
<reference evidence="1" key="1">
    <citation type="submission" date="2020-10" db="EMBL/GenBank/DDBJ databases">
        <authorList>
            <person name="Gilroy R."/>
        </authorList>
    </citation>
    <scope>NUCLEOTIDE SEQUENCE</scope>
    <source>
        <strain evidence="1">ChiW25-3613</strain>
    </source>
</reference>
<dbReference type="AlphaFoldDB" id="A0A9D1AFQ5"/>
<comment type="caution">
    <text evidence="1">The sequence shown here is derived from an EMBL/GenBank/DDBJ whole genome shotgun (WGS) entry which is preliminary data.</text>
</comment>
<protein>
    <submittedName>
        <fullName evidence="1">Uncharacterized protein</fullName>
    </submittedName>
</protein>
<sequence length="70" mass="7748">MLKVTHSSKINAVEVINDSECLIQASYNSNGTITLKGYPCLYEGKTQTVILGRAETVAIFELMKKLQNID</sequence>
<organism evidence="1 2">
    <name type="scientific">Candidatus Coproplasma stercoripullorum</name>
    <dbReference type="NCBI Taxonomy" id="2840751"/>
    <lineage>
        <taxon>Bacteria</taxon>
        <taxon>Bacillati</taxon>
        <taxon>Bacillota</taxon>
        <taxon>Clostridia</taxon>
        <taxon>Eubacteriales</taxon>
        <taxon>Candidatus Coproplasma</taxon>
    </lineage>
</organism>
<gene>
    <name evidence="1" type="ORF">IAB90_02190</name>
</gene>
<dbReference type="Proteomes" id="UP000824179">
    <property type="component" value="Unassembled WGS sequence"/>
</dbReference>
<accession>A0A9D1AFQ5</accession>
<dbReference type="EMBL" id="DVHB01000043">
    <property type="protein sequence ID" value="HIR39169.1"/>
    <property type="molecule type" value="Genomic_DNA"/>
</dbReference>